<feature type="region of interest" description="Disordered" evidence="1">
    <location>
        <begin position="425"/>
        <end position="452"/>
    </location>
</feature>
<feature type="region of interest" description="Disordered" evidence="1">
    <location>
        <begin position="49"/>
        <end position="84"/>
    </location>
</feature>
<dbReference type="PANTHER" id="PTHR39290:SF6">
    <property type="entry name" value="S-ADENOSYL-L-METHIONINE-DEPENDENT METHYLTRANSFERASES SUPERFAMILY PROTEIN"/>
    <property type="match status" value="1"/>
</dbReference>
<evidence type="ECO:0000313" key="3">
    <source>
        <dbReference type="Proteomes" id="UP001162060"/>
    </source>
</evidence>
<evidence type="ECO:0008006" key="4">
    <source>
        <dbReference type="Google" id="ProtNLM"/>
    </source>
</evidence>
<feature type="compositionally biased region" description="Acidic residues" evidence="1">
    <location>
        <begin position="760"/>
        <end position="778"/>
    </location>
</feature>
<comment type="caution">
    <text evidence="2">The sequence shown here is derived from an EMBL/GenBank/DDBJ whole genome shotgun (WGS) entry which is preliminary data.</text>
</comment>
<protein>
    <recommendedName>
        <fullName evidence="4">MYND-type domain-containing protein</fullName>
    </recommendedName>
</protein>
<feature type="compositionally biased region" description="Basic and acidic residues" evidence="1">
    <location>
        <begin position="438"/>
        <end position="452"/>
    </location>
</feature>
<dbReference type="EMBL" id="CAKLBY020000193">
    <property type="protein sequence ID" value="CAK7933126.1"/>
    <property type="molecule type" value="Genomic_DNA"/>
</dbReference>
<gene>
    <name evidence="2" type="ORF">PM001_LOCUS18276</name>
</gene>
<dbReference type="SUPFAM" id="SSF53335">
    <property type="entry name" value="S-adenosyl-L-methionine-dependent methyltransferases"/>
    <property type="match status" value="1"/>
</dbReference>
<feature type="compositionally biased region" description="Basic residues" evidence="1">
    <location>
        <begin position="49"/>
        <end position="61"/>
    </location>
</feature>
<organism evidence="2 3">
    <name type="scientific">Peronospora matthiolae</name>
    <dbReference type="NCBI Taxonomy" id="2874970"/>
    <lineage>
        <taxon>Eukaryota</taxon>
        <taxon>Sar</taxon>
        <taxon>Stramenopiles</taxon>
        <taxon>Oomycota</taxon>
        <taxon>Peronosporomycetes</taxon>
        <taxon>Peronosporales</taxon>
        <taxon>Peronosporaceae</taxon>
        <taxon>Peronospora</taxon>
    </lineage>
</organism>
<accession>A0AAV1UEB1</accession>
<evidence type="ECO:0000313" key="2">
    <source>
        <dbReference type="EMBL" id="CAK7933126.1"/>
    </source>
</evidence>
<sequence>MGSSTCTRKRKAGHLGFQANEVAFIEDEMAALAAEYGLEVDRDVAKHVQQRKQHKKSRRRQYVSPQVEPTYSRNISATSRDNHSSDAELTLRELNDEKAVHDQCLVHVAAVLPDTCALRACSVPGCSCVNGSKSIGLQKQREDGDKKSTNHVLKRVECHKCHHGVLQHSIAVREDVADGIVAQLSGGQRLLQTLFQIIRFGRISATCFQSRVWTTSALDQLDTVVVHLKRQCTTGGAQNGQKSTEEVQQERQLLLKLQTQLQKAQQAVRTASWDELRISLACVWDQMYYQTYYVALVLYGRACGAVPSPEEYWKDLDHFIPESTLQWEAFVHQELLSSNVPSRLIASLALPVLASLGASKDELGREKLRQAQQERDNPLLAIYHARLREGVRLFYEEGVGMNGEMDAVLARPPGTAHIQITSKNIKSSKRKPLKKKKDRWERKSGARTRSDGDQDLSAALVEMPCYPLLADWRNNCRDWCCHLYAYATPTEQALDVMANYAPLVEIGAGTGYWSSLLQRRGVDIVAYDKTPPSNEGAGGNVYHGHVPPFCSVGQAGPEVLGREDLAKHSLFLCYPPPGDAMAFQSVQLFQGNVILHVGEWQGDTGDRRFENELQRRFVLVEEVSLPNWGNSAYGLTVWRRKAKDVEHVAWRAMSCFQCEKTLSDAAAEGTRLRRCVVCKTNVYCSPVCAQRDAVGHAAEHAVRLVFLEAPTSSLAYDRMFENTAYYRELLEPDLDDSVVAVKSDWNALVNVDAAAQCDDTNSDDESHDGDSEEEEDVSNTEIESGKSSIKAAFAFNFGM</sequence>
<dbReference type="AlphaFoldDB" id="A0AAV1UEB1"/>
<feature type="compositionally biased region" description="Polar residues" evidence="1">
    <location>
        <begin position="63"/>
        <end position="79"/>
    </location>
</feature>
<dbReference type="InterPro" id="IPR029063">
    <property type="entry name" value="SAM-dependent_MTases_sf"/>
</dbReference>
<feature type="compositionally biased region" description="Basic residues" evidence="1">
    <location>
        <begin position="426"/>
        <end position="437"/>
    </location>
</feature>
<dbReference type="Proteomes" id="UP001162060">
    <property type="component" value="Unassembled WGS sequence"/>
</dbReference>
<dbReference type="PANTHER" id="PTHR39290">
    <property type="entry name" value="C3H1-TYPE DOMAIN-CONTAINING PROTEIN-RELATED"/>
    <property type="match status" value="1"/>
</dbReference>
<reference evidence="2" key="1">
    <citation type="submission" date="2024-01" db="EMBL/GenBank/DDBJ databases">
        <authorList>
            <person name="Webb A."/>
        </authorList>
    </citation>
    <scope>NUCLEOTIDE SEQUENCE</scope>
    <source>
        <strain evidence="2">Pm1</strain>
    </source>
</reference>
<name>A0AAV1UEB1_9STRA</name>
<feature type="region of interest" description="Disordered" evidence="1">
    <location>
        <begin position="758"/>
        <end position="785"/>
    </location>
</feature>
<evidence type="ECO:0000256" key="1">
    <source>
        <dbReference type="SAM" id="MobiDB-lite"/>
    </source>
</evidence>
<proteinExistence type="predicted"/>